<evidence type="ECO:0000313" key="2">
    <source>
        <dbReference type="Proteomes" id="UP000521379"/>
    </source>
</evidence>
<reference evidence="1 2" key="1">
    <citation type="submission" date="2020-02" db="EMBL/GenBank/DDBJ databases">
        <authorList>
            <person name="Sun Q."/>
        </authorList>
    </citation>
    <scope>NUCLEOTIDE SEQUENCE [LARGE SCALE GENOMIC DNA]</scope>
    <source>
        <strain evidence="1 2">YIM 13062</strain>
    </source>
</reference>
<evidence type="ECO:0000313" key="1">
    <source>
        <dbReference type="EMBL" id="NKE09202.1"/>
    </source>
</evidence>
<dbReference type="RefSeq" id="WP_157980509.1">
    <property type="nucleotide sequence ID" value="NZ_JAAVUN010000006.1"/>
</dbReference>
<proteinExistence type="predicted"/>
<gene>
    <name evidence="1" type="ORF">GTW58_04450</name>
</gene>
<dbReference type="EMBL" id="JAAVUN010000006">
    <property type="protein sequence ID" value="NKE09202.1"/>
    <property type="molecule type" value="Genomic_DNA"/>
</dbReference>
<name>A0A846TTU3_9MICC</name>
<dbReference type="SUPFAM" id="SSF69572">
    <property type="entry name" value="Activating enzymes of the ubiquitin-like proteins"/>
    <property type="match status" value="1"/>
</dbReference>
<accession>A0A846TTU3</accession>
<dbReference type="GO" id="GO:0008641">
    <property type="term" value="F:ubiquitin-like modifier activating enzyme activity"/>
    <property type="evidence" value="ECO:0007669"/>
    <property type="project" value="InterPro"/>
</dbReference>
<comment type="caution">
    <text evidence="1">The sequence shown here is derived from an EMBL/GenBank/DDBJ whole genome shotgun (WGS) entry which is preliminary data.</text>
</comment>
<organism evidence="1 2">
    <name type="scientific">Kocuria subflava</name>
    <dbReference type="NCBI Taxonomy" id="1736139"/>
    <lineage>
        <taxon>Bacteria</taxon>
        <taxon>Bacillati</taxon>
        <taxon>Actinomycetota</taxon>
        <taxon>Actinomycetes</taxon>
        <taxon>Micrococcales</taxon>
        <taxon>Micrococcaceae</taxon>
        <taxon>Kocuria</taxon>
    </lineage>
</organism>
<sequence length="264" mass="27308">MTTSAVPAAPTARHPSLRAAHPTGTRLLTRTPAADLQLLFLGVNPVTAAAAIILAGCGVRGFTVLDPRPVTWDDAAAGAYDLPDVGRSRDHSLRQRLLAANPQALAGGRAELFPGPDRPGTLVIRARSTGITDPTDDDAPLAAAASHLAEDHLVLDVISVEGHPPGTTMVWPVRPWYARACSECVRAAAGTSPREPARTPRHEAWPSHTAVAAAVTAQQVLAAATSTLVDPSESLVTVLRPGAPLSTVDITGVGPEPCAWCSPG</sequence>
<dbReference type="InterPro" id="IPR035985">
    <property type="entry name" value="Ubiquitin-activating_enz"/>
</dbReference>
<protein>
    <recommendedName>
        <fullName evidence="3">THIF-type NAD/FAD binding fold domain-containing protein</fullName>
    </recommendedName>
</protein>
<dbReference type="Proteomes" id="UP000521379">
    <property type="component" value="Unassembled WGS sequence"/>
</dbReference>
<dbReference type="Gene3D" id="3.40.50.720">
    <property type="entry name" value="NAD(P)-binding Rossmann-like Domain"/>
    <property type="match status" value="1"/>
</dbReference>
<evidence type="ECO:0008006" key="3">
    <source>
        <dbReference type="Google" id="ProtNLM"/>
    </source>
</evidence>
<keyword evidence="2" id="KW-1185">Reference proteome</keyword>
<dbReference type="AlphaFoldDB" id="A0A846TTU3"/>